<feature type="region of interest" description="Disordered" evidence="1">
    <location>
        <begin position="155"/>
        <end position="240"/>
    </location>
</feature>
<feature type="compositionally biased region" description="Pro residues" evidence="1">
    <location>
        <begin position="177"/>
        <end position="186"/>
    </location>
</feature>
<keyword evidence="2" id="KW-0732">Signal</keyword>
<dbReference type="OrthoDB" id="8796902at2"/>
<name>A0A2S0MIH0_9BURK</name>
<keyword evidence="4" id="KW-1185">Reference proteome</keyword>
<dbReference type="EMBL" id="CP027666">
    <property type="protein sequence ID" value="AVO35672.1"/>
    <property type="molecule type" value="Genomic_DNA"/>
</dbReference>
<organism evidence="3 4">
    <name type="scientific">Ottowia oryzae</name>
    <dbReference type="NCBI Taxonomy" id="2109914"/>
    <lineage>
        <taxon>Bacteria</taxon>
        <taxon>Pseudomonadati</taxon>
        <taxon>Pseudomonadota</taxon>
        <taxon>Betaproteobacteria</taxon>
        <taxon>Burkholderiales</taxon>
        <taxon>Comamonadaceae</taxon>
        <taxon>Ottowia</taxon>
    </lineage>
</organism>
<evidence type="ECO:0000313" key="4">
    <source>
        <dbReference type="Proteomes" id="UP000239709"/>
    </source>
</evidence>
<dbReference type="AlphaFoldDB" id="A0A2S0MIH0"/>
<feature type="compositionally biased region" description="Basic and acidic residues" evidence="1">
    <location>
        <begin position="63"/>
        <end position="73"/>
    </location>
</feature>
<evidence type="ECO:0000256" key="1">
    <source>
        <dbReference type="SAM" id="MobiDB-lite"/>
    </source>
</evidence>
<sequence>MKPTVSTALLLALPLAAGAQAIRCTDPATGKVLYTDQPCKNGALVVPKRTEEELRQDAQAAQEARERRAEQREQAAQAREAQRREAALIEAARPPAPASPAETAECRAARADADFRARSNTATAEQIRTARYNAALACGQQPPADVIVVQPEPWGAVPPHRRPPPGYGWGQGGYTPPVDPQRPPRPTYSGGTQDNRAIPIAPVRPAVAPSPSQSGGAGVSAPRGNGASRTDDSLPVAPVR</sequence>
<dbReference type="KEGG" id="otk:C6570_16665"/>
<proteinExistence type="predicted"/>
<feature type="signal peptide" evidence="2">
    <location>
        <begin position="1"/>
        <end position="21"/>
    </location>
</feature>
<feature type="chain" id="PRO_5015539913" description="DUF4124 domain-containing protein" evidence="2">
    <location>
        <begin position="22"/>
        <end position="240"/>
    </location>
</feature>
<protein>
    <recommendedName>
        <fullName evidence="5">DUF4124 domain-containing protein</fullName>
    </recommendedName>
</protein>
<reference evidence="3 4" key="1">
    <citation type="submission" date="2018-03" db="EMBL/GenBank/DDBJ databases">
        <title>Genome sequencing of Ottowia sp.</title>
        <authorList>
            <person name="Kim S.-J."/>
            <person name="Heo J."/>
            <person name="Kwon S.-W."/>
        </authorList>
    </citation>
    <scope>NUCLEOTIDE SEQUENCE [LARGE SCALE GENOMIC DNA]</scope>
    <source>
        <strain evidence="3 4">KADR8-3</strain>
    </source>
</reference>
<evidence type="ECO:0008006" key="5">
    <source>
        <dbReference type="Google" id="ProtNLM"/>
    </source>
</evidence>
<accession>A0A2S0MIH0</accession>
<evidence type="ECO:0000256" key="2">
    <source>
        <dbReference type="SAM" id="SignalP"/>
    </source>
</evidence>
<dbReference type="Proteomes" id="UP000239709">
    <property type="component" value="Chromosome"/>
</dbReference>
<feature type="compositionally biased region" description="Low complexity" evidence="1">
    <location>
        <begin position="196"/>
        <end position="212"/>
    </location>
</feature>
<dbReference type="RefSeq" id="WP_106704218.1">
    <property type="nucleotide sequence ID" value="NZ_CP027666.1"/>
</dbReference>
<evidence type="ECO:0000313" key="3">
    <source>
        <dbReference type="EMBL" id="AVO35672.1"/>
    </source>
</evidence>
<gene>
    <name evidence="3" type="ORF">C6570_16665</name>
</gene>
<feature type="region of interest" description="Disordered" evidence="1">
    <location>
        <begin position="50"/>
        <end position="84"/>
    </location>
</feature>